<dbReference type="InterPro" id="IPR003409">
    <property type="entry name" value="MORN"/>
</dbReference>
<dbReference type="PANTHER" id="PTHR46917:SF1">
    <property type="entry name" value="MORN REPEAT-CONTAINING PROTEIN 2"/>
    <property type="match status" value="1"/>
</dbReference>
<dbReference type="InterPro" id="IPR052849">
    <property type="entry name" value="MORN_repeat_protein"/>
</dbReference>
<dbReference type="Pfam" id="PF02493">
    <property type="entry name" value="MORN"/>
    <property type="match status" value="3"/>
</dbReference>
<organism evidence="3">
    <name type="scientific">Eutreptiella gymnastica</name>
    <dbReference type="NCBI Taxonomy" id="73025"/>
    <lineage>
        <taxon>Eukaryota</taxon>
        <taxon>Discoba</taxon>
        <taxon>Euglenozoa</taxon>
        <taxon>Euglenida</taxon>
        <taxon>Spirocuta</taxon>
        <taxon>Euglenophyceae</taxon>
        <taxon>Eutreptiales</taxon>
        <taxon>Eutreptiaceae</taxon>
        <taxon>Eutreptiella</taxon>
    </lineage>
</organism>
<accession>A0A7S4GJK2</accession>
<dbReference type="PANTHER" id="PTHR46917">
    <property type="entry name" value="MORN REPEAT-CONTAINING PROTEIN 2"/>
    <property type="match status" value="1"/>
</dbReference>
<dbReference type="SMART" id="SM00698">
    <property type="entry name" value="MORN"/>
    <property type="match status" value="3"/>
</dbReference>
<evidence type="ECO:0000313" key="3">
    <source>
        <dbReference type="EMBL" id="CAE0838684.1"/>
    </source>
</evidence>
<protein>
    <recommendedName>
        <fullName evidence="4">MORN repeat-containing protein 5</fullName>
    </recommendedName>
</protein>
<dbReference type="FunFam" id="2.20.110.10:FF:000025">
    <property type="entry name" value="MORN repeat, putative"/>
    <property type="match status" value="1"/>
</dbReference>
<feature type="region of interest" description="Disordered" evidence="2">
    <location>
        <begin position="1"/>
        <end position="22"/>
    </location>
</feature>
<keyword evidence="1" id="KW-0677">Repeat</keyword>
<evidence type="ECO:0008006" key="4">
    <source>
        <dbReference type="Google" id="ProtNLM"/>
    </source>
</evidence>
<proteinExistence type="predicted"/>
<gene>
    <name evidence="3" type="ORF">EGYM00163_LOCUS50056</name>
</gene>
<dbReference type="AlphaFoldDB" id="A0A7S4GJK2"/>
<dbReference type="SUPFAM" id="SSF82185">
    <property type="entry name" value="Histone H3 K4-specific methyltransferase SET7/9 N-terminal domain"/>
    <property type="match status" value="1"/>
</dbReference>
<sequence>MSKGKKKKEEEPEAPEEPLEGCGAFVFDDGSRYEGNWIKEGTPLITKRKGYGVYKEGNNKYEGYWDDDKMSGEGTMFFASGAVYTGTWLDNCFDGKGKYSWTDSSFYEGMWRSNKMHGEGMYQDSTGKRWHGKFYNGMGPGITLNTAV</sequence>
<evidence type="ECO:0000256" key="1">
    <source>
        <dbReference type="ARBA" id="ARBA00022737"/>
    </source>
</evidence>
<reference evidence="3" key="1">
    <citation type="submission" date="2021-01" db="EMBL/GenBank/DDBJ databases">
        <authorList>
            <person name="Corre E."/>
            <person name="Pelletier E."/>
            <person name="Niang G."/>
            <person name="Scheremetjew M."/>
            <person name="Finn R."/>
            <person name="Kale V."/>
            <person name="Holt S."/>
            <person name="Cochrane G."/>
            <person name="Meng A."/>
            <person name="Brown T."/>
            <person name="Cohen L."/>
        </authorList>
    </citation>
    <scope>NUCLEOTIDE SEQUENCE</scope>
    <source>
        <strain evidence="3">CCMP1594</strain>
    </source>
</reference>
<evidence type="ECO:0000256" key="2">
    <source>
        <dbReference type="SAM" id="MobiDB-lite"/>
    </source>
</evidence>
<name>A0A7S4GJK2_9EUGL</name>
<dbReference type="EMBL" id="HBJA01145656">
    <property type="protein sequence ID" value="CAE0838684.1"/>
    <property type="molecule type" value="Transcribed_RNA"/>
</dbReference>
<dbReference type="Gene3D" id="2.20.110.10">
    <property type="entry name" value="Histone H3 K4-specific methyltransferase SET7/9 N-terminal domain"/>
    <property type="match status" value="1"/>
</dbReference>